<gene>
    <name evidence="5" type="ORF">E8E13_000578</name>
</gene>
<proteinExistence type="predicted"/>
<dbReference type="InterPro" id="IPR007219">
    <property type="entry name" value="XnlR_reg_dom"/>
</dbReference>
<name>A0A9P4T432_CURKU</name>
<comment type="caution">
    <text evidence="5">The sequence shown here is derived from an EMBL/GenBank/DDBJ whole genome shotgun (WGS) entry which is preliminary data.</text>
</comment>
<dbReference type="OrthoDB" id="47007at2759"/>
<evidence type="ECO:0000256" key="3">
    <source>
        <dbReference type="ARBA" id="ARBA00023242"/>
    </source>
</evidence>
<evidence type="ECO:0000313" key="5">
    <source>
        <dbReference type="EMBL" id="KAF2993666.1"/>
    </source>
</evidence>
<keyword evidence="2" id="KW-0804">Transcription</keyword>
<dbReference type="GO" id="GO:0005634">
    <property type="term" value="C:nucleus"/>
    <property type="evidence" value="ECO:0007669"/>
    <property type="project" value="TreeGrafter"/>
</dbReference>
<dbReference type="PANTHER" id="PTHR47424:SF9">
    <property type="entry name" value="TAH-2"/>
    <property type="match status" value="1"/>
</dbReference>
<protein>
    <recommendedName>
        <fullName evidence="4">Xylanolytic transcriptional activator regulatory domain-containing protein</fullName>
    </recommendedName>
</protein>
<organism evidence="5 6">
    <name type="scientific">Curvularia kusanoi</name>
    <name type="common">Cochliobolus kusanoi</name>
    <dbReference type="NCBI Taxonomy" id="90978"/>
    <lineage>
        <taxon>Eukaryota</taxon>
        <taxon>Fungi</taxon>
        <taxon>Dikarya</taxon>
        <taxon>Ascomycota</taxon>
        <taxon>Pezizomycotina</taxon>
        <taxon>Dothideomycetes</taxon>
        <taxon>Pleosporomycetidae</taxon>
        <taxon>Pleosporales</taxon>
        <taxon>Pleosporineae</taxon>
        <taxon>Pleosporaceae</taxon>
        <taxon>Curvularia</taxon>
    </lineage>
</organism>
<dbReference type="InterPro" id="IPR051127">
    <property type="entry name" value="Fungal_SecMet_Regulators"/>
</dbReference>
<dbReference type="GO" id="GO:0000435">
    <property type="term" value="P:positive regulation of transcription from RNA polymerase II promoter by galactose"/>
    <property type="evidence" value="ECO:0007669"/>
    <property type="project" value="TreeGrafter"/>
</dbReference>
<dbReference type="SMART" id="SM00906">
    <property type="entry name" value="Fungal_trans"/>
    <property type="match status" value="1"/>
</dbReference>
<keyword evidence="6" id="KW-1185">Reference proteome</keyword>
<dbReference type="AlphaFoldDB" id="A0A9P4T432"/>
<feature type="domain" description="Xylanolytic transcriptional activator regulatory" evidence="4">
    <location>
        <begin position="123"/>
        <end position="195"/>
    </location>
</feature>
<evidence type="ECO:0000259" key="4">
    <source>
        <dbReference type="SMART" id="SM00906"/>
    </source>
</evidence>
<dbReference type="CDD" id="cd12148">
    <property type="entry name" value="fungal_TF_MHR"/>
    <property type="match status" value="1"/>
</dbReference>
<reference evidence="5" key="1">
    <citation type="submission" date="2019-04" db="EMBL/GenBank/DDBJ databases">
        <title>Sequencing of skin fungus with MAO and IRED activity.</title>
        <authorList>
            <person name="Marsaioli A.J."/>
            <person name="Bonatto J.M.C."/>
            <person name="Reis Junior O."/>
        </authorList>
    </citation>
    <scope>NUCLEOTIDE SEQUENCE</scope>
    <source>
        <strain evidence="5">30M1</strain>
    </source>
</reference>
<dbReference type="GO" id="GO:0000978">
    <property type="term" value="F:RNA polymerase II cis-regulatory region sequence-specific DNA binding"/>
    <property type="evidence" value="ECO:0007669"/>
    <property type="project" value="TreeGrafter"/>
</dbReference>
<keyword evidence="3" id="KW-0539">Nucleus</keyword>
<sequence>MTQEGPAKPSLSEAKNLITFFFWVTTSFLDLFGEMDLMQPLGHWITAPTGCEQYREQDTMYFLIFAIAAQADPTSKESLADTYFAYGRYLVTCHFSEQPSITAVQSYMLIAMYLFAAARRDAAFMYTGLATRAAYALGLHRDGSEVSSPAEQRNVHQRLWKAVRVLDGYISTNLGRTPANNQSCGTTINDRYSSTLALCQIFQEILDQIYSKRRVSSNMLRKISDRQRQWTSRLREGLENDGIPFTEYIDTADHKELNLGLLFVKSGYYWSIILLSRPFLVDHASSVASTVESSSPATSPKSAETDIMVSACVDSAIHLIELFQRLANLDRLPKRLPFVVNTVHTASLILALSVFLDYDRKLRIGQYLERARSILVLFGAHDPLAKCNLAINESLQRCCDSYIKKRDQRSFRRQGNLVAQYFGSLKEPETLDIGTSSCLLPQDESLSSVDLFDSDFNFLEPMDSASFLTDDSHPSLGNHGLEFTTSAIQSDFYDFIFPPDYTLFGSIDGGLRPLTSLDASFTDGI</sequence>
<dbReference type="Proteomes" id="UP000801428">
    <property type="component" value="Unassembled WGS sequence"/>
</dbReference>
<dbReference type="PANTHER" id="PTHR47424">
    <property type="entry name" value="REGULATORY PROTEIN GAL4"/>
    <property type="match status" value="1"/>
</dbReference>
<accession>A0A9P4T432</accession>
<evidence type="ECO:0000313" key="6">
    <source>
        <dbReference type="Proteomes" id="UP000801428"/>
    </source>
</evidence>
<evidence type="ECO:0000256" key="2">
    <source>
        <dbReference type="ARBA" id="ARBA00023163"/>
    </source>
</evidence>
<evidence type="ECO:0000256" key="1">
    <source>
        <dbReference type="ARBA" id="ARBA00023015"/>
    </source>
</evidence>
<dbReference type="EMBL" id="SWKU01000049">
    <property type="protein sequence ID" value="KAF2993666.1"/>
    <property type="molecule type" value="Genomic_DNA"/>
</dbReference>
<dbReference type="GO" id="GO:0008270">
    <property type="term" value="F:zinc ion binding"/>
    <property type="evidence" value="ECO:0007669"/>
    <property type="project" value="InterPro"/>
</dbReference>
<dbReference type="GO" id="GO:0006351">
    <property type="term" value="P:DNA-templated transcription"/>
    <property type="evidence" value="ECO:0007669"/>
    <property type="project" value="InterPro"/>
</dbReference>
<dbReference type="GO" id="GO:0000981">
    <property type="term" value="F:DNA-binding transcription factor activity, RNA polymerase II-specific"/>
    <property type="evidence" value="ECO:0007669"/>
    <property type="project" value="TreeGrafter"/>
</dbReference>
<dbReference type="Pfam" id="PF04082">
    <property type="entry name" value="Fungal_trans"/>
    <property type="match status" value="1"/>
</dbReference>
<keyword evidence="1" id="KW-0805">Transcription regulation</keyword>